<evidence type="ECO:0000313" key="3">
    <source>
        <dbReference type="Proteomes" id="UP000054279"/>
    </source>
</evidence>
<keyword evidence="3" id="KW-1185">Reference proteome</keyword>
<dbReference type="HOGENOM" id="CLU_355318_0_0_1"/>
<evidence type="ECO:0000313" key="2">
    <source>
        <dbReference type="EMBL" id="KIJ42744.1"/>
    </source>
</evidence>
<dbReference type="Proteomes" id="UP000054279">
    <property type="component" value="Unassembled WGS sequence"/>
</dbReference>
<feature type="compositionally biased region" description="Low complexity" evidence="1">
    <location>
        <begin position="461"/>
        <end position="473"/>
    </location>
</feature>
<sequence length="790" mass="84292">MVVSAAEIEAGLAAEDTIGHVHGLGLEPEDAADSAAILDWALRWHWRLRHWCSRMHTPRNALRMLGVVVKLVVELARATPHSTVDLEPGLAPPLCLSMTRTNRAGACHAIFAMRTASATSAECSSYLRIPSTSLFVHIPCQSSGSRGWVDGLYRRKDNYELIYKKAAASRLGMCTAVLPWISCDLQRSLATFSIDFSTRISRPFVPLCFEVSASPSRRARPYTATHPSTDVPFLDLSSSDTSQKQDPPQKMCGHGAPPLHDTSTARSSSPSTSTSVLLSTSQLVRHPTRPPSSPGSTTSCPQFLRHKAYLASPKSLSSPSHSCTPLKPNVLVQHIGFNLGLNCAESELRAGELGGDGDGPAVLRFCASPLPPARKGMPKQYSCHTISGSLASFACSSDLWRFEGAECETMTKTSKTKTATTSWLRIPSTLHPRCPPRLRTTHINPESSCPVAKPSIPPSSPCSNPTATASRPASSPPPTYPSSVGLWREDVSDELFNIRMSSGMSDVSLVAVVRKSGLNVERVAEDADATPAEEGQPTSGIASTIADRRNATAVPADAFACAVIGVLCVTQATTTTQRNARSRRPIHINITISTSHTVSYMLPNHNINHPSKYNINTPQMSNGRISTLGIDGAAESAKAYEGTGSFMEGRDGRWRCGRWRWEACEGTELATCAFCATVVTTGTTKPSNSTSNGAKAADSNAAKMAAIAPAPAPAPAVQTKQAPTPIATHVQATPTTTQVQTQQVSTQVARGQASTTAQGRAQVSDGLLQARAASQAQQQRYQVYASQYAA</sequence>
<dbReference type="EMBL" id="KN837128">
    <property type="protein sequence ID" value="KIJ42744.1"/>
    <property type="molecule type" value="Genomic_DNA"/>
</dbReference>
<name>A0A0C9V6Y6_SPHS4</name>
<proteinExistence type="predicted"/>
<feature type="compositionally biased region" description="Low complexity" evidence="1">
    <location>
        <begin position="262"/>
        <end position="281"/>
    </location>
</feature>
<protein>
    <submittedName>
        <fullName evidence="2">Uncharacterized protein</fullName>
    </submittedName>
</protein>
<organism evidence="2 3">
    <name type="scientific">Sphaerobolus stellatus (strain SS14)</name>
    <dbReference type="NCBI Taxonomy" id="990650"/>
    <lineage>
        <taxon>Eukaryota</taxon>
        <taxon>Fungi</taxon>
        <taxon>Dikarya</taxon>
        <taxon>Basidiomycota</taxon>
        <taxon>Agaricomycotina</taxon>
        <taxon>Agaricomycetes</taxon>
        <taxon>Phallomycetidae</taxon>
        <taxon>Geastrales</taxon>
        <taxon>Sphaerobolaceae</taxon>
        <taxon>Sphaerobolus</taxon>
    </lineage>
</organism>
<reference evidence="2 3" key="1">
    <citation type="submission" date="2014-06" db="EMBL/GenBank/DDBJ databases">
        <title>Evolutionary Origins and Diversification of the Mycorrhizal Mutualists.</title>
        <authorList>
            <consortium name="DOE Joint Genome Institute"/>
            <consortium name="Mycorrhizal Genomics Consortium"/>
            <person name="Kohler A."/>
            <person name="Kuo A."/>
            <person name="Nagy L.G."/>
            <person name="Floudas D."/>
            <person name="Copeland A."/>
            <person name="Barry K.W."/>
            <person name="Cichocki N."/>
            <person name="Veneault-Fourrey C."/>
            <person name="LaButti K."/>
            <person name="Lindquist E.A."/>
            <person name="Lipzen A."/>
            <person name="Lundell T."/>
            <person name="Morin E."/>
            <person name="Murat C."/>
            <person name="Riley R."/>
            <person name="Ohm R."/>
            <person name="Sun H."/>
            <person name="Tunlid A."/>
            <person name="Henrissat B."/>
            <person name="Grigoriev I.V."/>
            <person name="Hibbett D.S."/>
            <person name="Martin F."/>
        </authorList>
    </citation>
    <scope>NUCLEOTIDE SEQUENCE [LARGE SCALE GENOMIC DNA]</scope>
    <source>
        <strain evidence="2 3">SS14</strain>
    </source>
</reference>
<feature type="region of interest" description="Disordered" evidence="1">
    <location>
        <begin position="219"/>
        <end position="300"/>
    </location>
</feature>
<evidence type="ECO:0000256" key="1">
    <source>
        <dbReference type="SAM" id="MobiDB-lite"/>
    </source>
</evidence>
<feature type="region of interest" description="Disordered" evidence="1">
    <location>
        <begin position="434"/>
        <end position="484"/>
    </location>
</feature>
<feature type="compositionally biased region" description="Polar residues" evidence="1">
    <location>
        <begin position="236"/>
        <end position="246"/>
    </location>
</feature>
<accession>A0A0C9V6Y6</accession>
<gene>
    <name evidence="2" type="ORF">M422DRAFT_254202</name>
</gene>
<dbReference type="AlphaFoldDB" id="A0A0C9V6Y6"/>